<dbReference type="AlphaFoldDB" id="A0A0A2TD31"/>
<evidence type="ECO:0000313" key="5">
    <source>
        <dbReference type="EMBL" id="KGP73747.1"/>
    </source>
</evidence>
<dbReference type="CDD" id="cd00796">
    <property type="entry name" value="INT_Rci_Hp1_C"/>
    <property type="match status" value="1"/>
</dbReference>
<dbReference type="GO" id="GO:0003677">
    <property type="term" value="F:DNA binding"/>
    <property type="evidence" value="ECO:0007669"/>
    <property type="project" value="UniProtKB-KW"/>
</dbReference>
<dbReference type="Proteomes" id="UP000030147">
    <property type="component" value="Unassembled WGS sequence"/>
</dbReference>
<organism evidence="5 6">
    <name type="scientific">Pontibacillus yanchengensis Y32</name>
    <dbReference type="NCBI Taxonomy" id="1385514"/>
    <lineage>
        <taxon>Bacteria</taxon>
        <taxon>Bacillati</taxon>
        <taxon>Bacillota</taxon>
        <taxon>Bacilli</taxon>
        <taxon>Bacillales</taxon>
        <taxon>Bacillaceae</taxon>
        <taxon>Pontibacillus</taxon>
    </lineage>
</organism>
<dbReference type="eggNOG" id="COG4974">
    <property type="taxonomic scope" value="Bacteria"/>
</dbReference>
<dbReference type="PANTHER" id="PTHR30349:SF41">
    <property type="entry name" value="INTEGRASE_RECOMBINASE PROTEIN MJ0367-RELATED"/>
    <property type="match status" value="1"/>
</dbReference>
<keyword evidence="3" id="KW-0233">DNA recombination</keyword>
<accession>A0A0A2TD31</accession>
<evidence type="ECO:0000256" key="2">
    <source>
        <dbReference type="ARBA" id="ARBA00023125"/>
    </source>
</evidence>
<reference evidence="5 6" key="1">
    <citation type="journal article" date="2015" name="Stand. Genomic Sci.">
        <title>High quality draft genome sequence of the moderately halophilic bacterium Pontibacillus yanchengensis Y32(T) and comparison among Pontibacillus genomes.</title>
        <authorList>
            <person name="Huang J."/>
            <person name="Qiao Z.X."/>
            <person name="Tang J.W."/>
            <person name="Wang G."/>
        </authorList>
    </citation>
    <scope>NUCLEOTIDE SEQUENCE [LARGE SCALE GENOMIC DNA]</scope>
    <source>
        <strain evidence="5 6">Y32</strain>
    </source>
</reference>
<dbReference type="Pfam" id="PF00589">
    <property type="entry name" value="Phage_integrase"/>
    <property type="match status" value="1"/>
</dbReference>
<dbReference type="GO" id="GO:0006310">
    <property type="term" value="P:DNA recombination"/>
    <property type="evidence" value="ECO:0007669"/>
    <property type="project" value="UniProtKB-KW"/>
</dbReference>
<dbReference type="GO" id="GO:0015074">
    <property type="term" value="P:DNA integration"/>
    <property type="evidence" value="ECO:0007669"/>
    <property type="project" value="InterPro"/>
</dbReference>
<dbReference type="InterPro" id="IPR013762">
    <property type="entry name" value="Integrase-like_cat_sf"/>
</dbReference>
<proteinExistence type="inferred from homology"/>
<dbReference type="InterPro" id="IPR050090">
    <property type="entry name" value="Tyrosine_recombinase_XerCD"/>
</dbReference>
<gene>
    <name evidence="5" type="ORF">N782_02295</name>
</gene>
<feature type="domain" description="Tyr recombinase" evidence="4">
    <location>
        <begin position="127"/>
        <end position="305"/>
    </location>
</feature>
<name>A0A0A2TD31_9BACI</name>
<dbReference type="InterPro" id="IPR002104">
    <property type="entry name" value="Integrase_catalytic"/>
</dbReference>
<sequence length="318" mass="37597">MINLNEEITLYFKTVRIADETKRKYSYRLKYFNTYLARLVEEEEDTIDLEKITLLRDTDGNHIAYLAIDSQILDDYFYSLVPYGYYPLRDHYTALGSFFLYLERNRDFANPMENLTFNLKDYEEEKKITNILTKHDIIKFLNAIIDHSEDVQNDLLLFTMLLSTGCRISEITNLKVDEINFDIGLFHLKNTKNKCDRTVVLLNGFSHIIKSFCSIHKRKPQDYLFQNKDNSRLTRKQIENLLKKYLDLAGLPNLNIHSSRHTFATLLANEDTNVLIIQQLLGHKSIKATMGYINPHYIRNKRIEIKENDEFFNKIKNI</sequence>
<keyword evidence="6" id="KW-1185">Reference proteome</keyword>
<dbReference type="InterPro" id="IPR011010">
    <property type="entry name" value="DNA_brk_join_enz"/>
</dbReference>
<dbReference type="STRING" id="1385514.N782_02295"/>
<evidence type="ECO:0000313" key="6">
    <source>
        <dbReference type="Proteomes" id="UP000030147"/>
    </source>
</evidence>
<protein>
    <recommendedName>
        <fullName evidence="4">Tyr recombinase domain-containing protein</fullName>
    </recommendedName>
</protein>
<dbReference type="SUPFAM" id="SSF56349">
    <property type="entry name" value="DNA breaking-rejoining enzymes"/>
    <property type="match status" value="1"/>
</dbReference>
<keyword evidence="2" id="KW-0238">DNA-binding</keyword>
<dbReference type="PANTHER" id="PTHR30349">
    <property type="entry name" value="PHAGE INTEGRASE-RELATED"/>
    <property type="match status" value="1"/>
</dbReference>
<dbReference type="OrthoDB" id="9766545at2"/>
<comment type="caution">
    <text evidence="5">The sequence shown here is derived from an EMBL/GenBank/DDBJ whole genome shotgun (WGS) entry which is preliminary data.</text>
</comment>
<dbReference type="RefSeq" id="WP_036816976.1">
    <property type="nucleotide sequence ID" value="NZ_AVBF01000009.1"/>
</dbReference>
<dbReference type="Gene3D" id="1.10.443.10">
    <property type="entry name" value="Intergrase catalytic core"/>
    <property type="match status" value="1"/>
</dbReference>
<dbReference type="PROSITE" id="PS51898">
    <property type="entry name" value="TYR_RECOMBINASE"/>
    <property type="match status" value="1"/>
</dbReference>
<evidence type="ECO:0000259" key="4">
    <source>
        <dbReference type="PROSITE" id="PS51898"/>
    </source>
</evidence>
<dbReference type="EMBL" id="AVBF01000009">
    <property type="protein sequence ID" value="KGP73747.1"/>
    <property type="molecule type" value="Genomic_DNA"/>
</dbReference>
<evidence type="ECO:0000256" key="3">
    <source>
        <dbReference type="ARBA" id="ARBA00023172"/>
    </source>
</evidence>
<comment type="similarity">
    <text evidence="1">Belongs to the 'phage' integrase family.</text>
</comment>
<evidence type="ECO:0000256" key="1">
    <source>
        <dbReference type="ARBA" id="ARBA00008857"/>
    </source>
</evidence>